<dbReference type="AlphaFoldDB" id="A0A5E4CKP2"/>
<dbReference type="PROSITE" id="PS50188">
    <property type="entry name" value="B302_SPRY"/>
    <property type="match status" value="1"/>
</dbReference>
<evidence type="ECO:0000256" key="6">
    <source>
        <dbReference type="ARBA" id="ARBA00023136"/>
    </source>
</evidence>
<dbReference type="InterPro" id="IPR036179">
    <property type="entry name" value="Ig-like_dom_sf"/>
</dbReference>
<evidence type="ECO:0000259" key="13">
    <source>
        <dbReference type="PROSITE" id="PS50835"/>
    </source>
</evidence>
<dbReference type="InterPro" id="IPR001870">
    <property type="entry name" value="B30.2/SPRY"/>
</dbReference>
<dbReference type="Gene3D" id="2.60.120.920">
    <property type="match status" value="1"/>
</dbReference>
<dbReference type="GO" id="GO:1903037">
    <property type="term" value="P:regulation of leukocyte cell-cell adhesion"/>
    <property type="evidence" value="ECO:0007669"/>
    <property type="project" value="UniProtKB-ARBA"/>
</dbReference>
<comment type="caution">
    <text evidence="14">The sequence shown here is derived from an EMBL/GenBank/DDBJ whole genome shotgun (WGS) entry which is preliminary data.</text>
</comment>
<dbReference type="SMART" id="SM00449">
    <property type="entry name" value="SPRY"/>
    <property type="match status" value="1"/>
</dbReference>
<evidence type="ECO:0000256" key="10">
    <source>
        <dbReference type="SAM" id="Phobius"/>
    </source>
</evidence>
<dbReference type="GO" id="GO:0050852">
    <property type="term" value="P:T cell receptor signaling pathway"/>
    <property type="evidence" value="ECO:0007669"/>
    <property type="project" value="TreeGrafter"/>
</dbReference>
<feature type="domain" description="B30.2/SPRY" evidence="12">
    <location>
        <begin position="270"/>
        <end position="464"/>
    </location>
</feature>
<dbReference type="InterPro" id="IPR043136">
    <property type="entry name" value="B30.2/SPRY_sf"/>
</dbReference>
<dbReference type="GO" id="GO:0009897">
    <property type="term" value="C:external side of plasma membrane"/>
    <property type="evidence" value="ECO:0007669"/>
    <property type="project" value="TreeGrafter"/>
</dbReference>
<keyword evidence="3 10" id="KW-0812">Transmembrane</keyword>
<evidence type="ECO:0000256" key="9">
    <source>
        <dbReference type="ARBA" id="ARBA00023319"/>
    </source>
</evidence>
<name>A0A5E4CKP2_MARMO</name>
<dbReference type="GO" id="GO:0001817">
    <property type="term" value="P:regulation of cytokine production"/>
    <property type="evidence" value="ECO:0007669"/>
    <property type="project" value="TreeGrafter"/>
</dbReference>
<dbReference type="CDD" id="cd13733">
    <property type="entry name" value="SPRY_PRY_C-I_1"/>
    <property type="match status" value="1"/>
</dbReference>
<dbReference type="InterPro" id="IPR013783">
    <property type="entry name" value="Ig-like_fold"/>
</dbReference>
<evidence type="ECO:0000313" key="15">
    <source>
        <dbReference type="Proteomes" id="UP000335636"/>
    </source>
</evidence>
<accession>A0A5E4CKP2</accession>
<keyword evidence="4 11" id="KW-0732">Signal</keyword>
<keyword evidence="8" id="KW-0325">Glycoprotein</keyword>
<evidence type="ECO:0008006" key="16">
    <source>
        <dbReference type="Google" id="ProtNLM"/>
    </source>
</evidence>
<dbReference type="InterPro" id="IPR003877">
    <property type="entry name" value="SPRY_dom"/>
</dbReference>
<dbReference type="GO" id="GO:0050863">
    <property type="term" value="P:regulation of T cell activation"/>
    <property type="evidence" value="ECO:0007669"/>
    <property type="project" value="UniProtKB-ARBA"/>
</dbReference>
<keyword evidence="7" id="KW-1015">Disulfide bond</keyword>
<dbReference type="InterPro" id="IPR003599">
    <property type="entry name" value="Ig_sub"/>
</dbReference>
<feature type="transmembrane region" description="Helical" evidence="10">
    <location>
        <begin position="233"/>
        <end position="256"/>
    </location>
</feature>
<dbReference type="PROSITE" id="PS50835">
    <property type="entry name" value="IG_LIKE"/>
    <property type="match status" value="1"/>
</dbReference>
<evidence type="ECO:0000256" key="2">
    <source>
        <dbReference type="ARBA" id="ARBA00007591"/>
    </source>
</evidence>
<dbReference type="InterPro" id="IPR053896">
    <property type="entry name" value="BTN3A2-like_Ig-C"/>
</dbReference>
<dbReference type="SMART" id="SM00589">
    <property type="entry name" value="PRY"/>
    <property type="match status" value="1"/>
</dbReference>
<dbReference type="Pfam" id="PF00622">
    <property type="entry name" value="SPRY"/>
    <property type="match status" value="1"/>
</dbReference>
<keyword evidence="15" id="KW-1185">Reference proteome</keyword>
<dbReference type="FunFam" id="2.60.40.10:FF:000142">
    <property type="entry name" value="V-set domain-containing T-cell activation inhibitor 1"/>
    <property type="match status" value="1"/>
</dbReference>
<dbReference type="FunFam" id="2.60.120.920:FF:000004">
    <property type="entry name" value="Butyrophilin subfamily 1 member A1"/>
    <property type="match status" value="1"/>
</dbReference>
<dbReference type="PANTHER" id="PTHR24100">
    <property type="entry name" value="BUTYROPHILIN"/>
    <property type="match status" value="1"/>
</dbReference>
<comment type="similarity">
    <text evidence="2">Belongs to the immunoglobulin superfamily. BTN/MOG family.</text>
</comment>
<dbReference type="Proteomes" id="UP000335636">
    <property type="component" value="Unassembled WGS sequence"/>
</dbReference>
<dbReference type="GO" id="GO:0005102">
    <property type="term" value="F:signaling receptor binding"/>
    <property type="evidence" value="ECO:0007669"/>
    <property type="project" value="TreeGrafter"/>
</dbReference>
<dbReference type="InterPro" id="IPR050504">
    <property type="entry name" value="IgSF_BTN/MOG"/>
</dbReference>
<gene>
    <name evidence="14" type="ORF">MONAX_5E001523</name>
</gene>
<dbReference type="PRINTS" id="PR01407">
    <property type="entry name" value="BUTYPHLNCDUF"/>
</dbReference>
<dbReference type="InterPro" id="IPR007110">
    <property type="entry name" value="Ig-like_dom"/>
</dbReference>
<evidence type="ECO:0000256" key="1">
    <source>
        <dbReference type="ARBA" id="ARBA00004479"/>
    </source>
</evidence>
<comment type="subcellular location">
    <subcellularLocation>
        <location evidence="1">Membrane</location>
        <topology evidence="1">Single-pass type I membrane protein</topology>
    </subcellularLocation>
</comment>
<dbReference type="Gene3D" id="2.60.40.10">
    <property type="entry name" value="Immunoglobulins"/>
    <property type="match status" value="2"/>
</dbReference>
<evidence type="ECO:0000313" key="14">
    <source>
        <dbReference type="EMBL" id="VTJ81870.1"/>
    </source>
</evidence>
<evidence type="ECO:0000256" key="8">
    <source>
        <dbReference type="ARBA" id="ARBA00023180"/>
    </source>
</evidence>
<evidence type="ECO:0000256" key="3">
    <source>
        <dbReference type="ARBA" id="ARBA00022692"/>
    </source>
</evidence>
<dbReference type="Pfam" id="PF22705">
    <property type="entry name" value="C2-set_3"/>
    <property type="match status" value="1"/>
</dbReference>
<dbReference type="InterPro" id="IPR013106">
    <property type="entry name" value="Ig_V-set"/>
</dbReference>
<feature type="domain" description="Ig-like" evidence="13">
    <location>
        <begin position="36"/>
        <end position="154"/>
    </location>
</feature>
<evidence type="ECO:0000256" key="11">
    <source>
        <dbReference type="SAM" id="SignalP"/>
    </source>
</evidence>
<dbReference type="SUPFAM" id="SSF49899">
    <property type="entry name" value="Concanavalin A-like lectins/glucanases"/>
    <property type="match status" value="1"/>
</dbReference>
<dbReference type="InterPro" id="IPR013320">
    <property type="entry name" value="ConA-like_dom_sf"/>
</dbReference>
<keyword evidence="9" id="KW-0393">Immunoglobulin domain</keyword>
<keyword evidence="6 10" id="KW-0472">Membrane</keyword>
<protein>
    <recommendedName>
        <fullName evidence="16">Ig-like domain-containing protein</fullName>
    </recommendedName>
</protein>
<proteinExistence type="inferred from homology"/>
<organism evidence="14 15">
    <name type="scientific">Marmota monax</name>
    <name type="common">Woodchuck</name>
    <dbReference type="NCBI Taxonomy" id="9995"/>
    <lineage>
        <taxon>Eukaryota</taxon>
        <taxon>Metazoa</taxon>
        <taxon>Chordata</taxon>
        <taxon>Craniata</taxon>
        <taxon>Vertebrata</taxon>
        <taxon>Euteleostomi</taxon>
        <taxon>Mammalia</taxon>
        <taxon>Eutheria</taxon>
        <taxon>Euarchontoglires</taxon>
        <taxon>Glires</taxon>
        <taxon>Rodentia</taxon>
        <taxon>Sciuromorpha</taxon>
        <taxon>Sciuridae</taxon>
        <taxon>Xerinae</taxon>
        <taxon>Marmotini</taxon>
        <taxon>Marmota</taxon>
    </lineage>
</organism>
<keyword evidence="5 10" id="KW-1133">Transmembrane helix</keyword>
<evidence type="ECO:0000256" key="7">
    <source>
        <dbReference type="ARBA" id="ARBA00023157"/>
    </source>
</evidence>
<dbReference type="InterPro" id="IPR003879">
    <property type="entry name" value="Butyrophylin_SPRY"/>
</dbReference>
<evidence type="ECO:0000259" key="12">
    <source>
        <dbReference type="PROSITE" id="PS50188"/>
    </source>
</evidence>
<dbReference type="SUPFAM" id="SSF48726">
    <property type="entry name" value="Immunoglobulin"/>
    <property type="match status" value="2"/>
</dbReference>
<feature type="chain" id="PRO_5022891940" description="Ig-like domain-containing protein" evidence="11">
    <location>
        <begin position="40"/>
        <end position="471"/>
    </location>
</feature>
<dbReference type="EMBL" id="CABDUW010001469">
    <property type="protein sequence ID" value="VTJ81870.1"/>
    <property type="molecule type" value="Genomic_DNA"/>
</dbReference>
<sequence>MTQDSPCEDRGLRPPRMQPWSRSLRTLLLCLLLPWPGAGQFDVIGPSSPVIAKVGAEAVFSCHLNPSTDAQDMEIRWFHAKNSELVHYYRNSQDILEKQHPEYHRRTELLKDQISQGQVALRIHPIHTSDGGDYNCSFASSTHHSAAQFSVEVTGWYPEPEVQWSGPGGLLLEPASETRTIAGDGLFHVESSLSVGENSTGHLTCSIRNPVLDEDKKTHVSMAGDLFTRVSPWTVVLAVFDVLVAVSLAVISAILMTTTKAKETLSEELEERSSIGGIDLEEARRYAEDITLDADTAHPSLHVSHGGKHVETLPMKQDVPDKSAPFTLAPFVLGQKSFSSGLHYWEVEVPDKYTWNVGLCLDSVKRKISYNYTSPENGFWSISRIDRRYDALSVPRFVVNVENPPLKIVGIFLQYEKGLISFYDVKASSILYTFKSKFTQPLKPYFSPGPHIPGGKQAFKILQVPGGSRFL</sequence>
<reference evidence="14" key="1">
    <citation type="submission" date="2019-04" db="EMBL/GenBank/DDBJ databases">
        <authorList>
            <person name="Alioto T."/>
            <person name="Alioto T."/>
        </authorList>
    </citation>
    <scope>NUCLEOTIDE SEQUENCE [LARGE SCALE GENOMIC DNA]</scope>
</reference>
<dbReference type="InterPro" id="IPR006574">
    <property type="entry name" value="PRY"/>
</dbReference>
<dbReference type="SMART" id="SM00409">
    <property type="entry name" value="IG"/>
    <property type="match status" value="1"/>
</dbReference>
<dbReference type="Pfam" id="PF13765">
    <property type="entry name" value="PRY"/>
    <property type="match status" value="1"/>
</dbReference>
<dbReference type="SMART" id="SM00406">
    <property type="entry name" value="IGv"/>
    <property type="match status" value="1"/>
</dbReference>
<dbReference type="PANTHER" id="PTHR24100:SF149">
    <property type="entry name" value="BG-LIKE ANTIGEN 1-RELATED"/>
    <property type="match status" value="1"/>
</dbReference>
<feature type="signal peptide" evidence="11">
    <location>
        <begin position="1"/>
        <end position="39"/>
    </location>
</feature>
<evidence type="ECO:0000256" key="5">
    <source>
        <dbReference type="ARBA" id="ARBA00022989"/>
    </source>
</evidence>
<evidence type="ECO:0000256" key="4">
    <source>
        <dbReference type="ARBA" id="ARBA00022729"/>
    </source>
</evidence>